<dbReference type="GO" id="GO:0016740">
    <property type="term" value="F:transferase activity"/>
    <property type="evidence" value="ECO:0007669"/>
    <property type="project" value="UniProtKB-KW"/>
</dbReference>
<protein>
    <submittedName>
        <fullName evidence="3">Uncharacterized protein</fullName>
    </submittedName>
</protein>
<evidence type="ECO:0000256" key="1">
    <source>
        <dbReference type="ARBA" id="ARBA00009861"/>
    </source>
</evidence>
<dbReference type="EMBL" id="KI630323">
    <property type="protein sequence ID" value="EYU41399.1"/>
    <property type="molecule type" value="Genomic_DNA"/>
</dbReference>
<evidence type="ECO:0000313" key="3">
    <source>
        <dbReference type="EMBL" id="EYU41399.1"/>
    </source>
</evidence>
<reference evidence="3 4" key="1">
    <citation type="journal article" date="2013" name="Proc. Natl. Acad. Sci. U.S.A.">
        <title>Fine-scale variation in meiotic recombination in Mimulus inferred from population shotgun sequencing.</title>
        <authorList>
            <person name="Hellsten U."/>
            <person name="Wright K.M."/>
            <person name="Jenkins J."/>
            <person name="Shu S."/>
            <person name="Yuan Y."/>
            <person name="Wessler S.R."/>
            <person name="Schmutz J."/>
            <person name="Willis J.H."/>
            <person name="Rokhsar D.S."/>
        </authorList>
    </citation>
    <scope>NUCLEOTIDE SEQUENCE [LARGE SCALE GENOMIC DNA]</scope>
    <source>
        <strain evidence="4">cv. DUN x IM62</strain>
    </source>
</reference>
<dbReference type="InterPro" id="IPR023213">
    <property type="entry name" value="CAT-like_dom_sf"/>
</dbReference>
<dbReference type="InterPro" id="IPR050898">
    <property type="entry name" value="Plant_acyltransferase"/>
</dbReference>
<dbReference type="Pfam" id="PF02458">
    <property type="entry name" value="Transferase"/>
    <property type="match status" value="1"/>
</dbReference>
<accession>A0A022RMV6</accession>
<proteinExistence type="inferred from homology"/>
<keyword evidence="4" id="KW-1185">Reference proteome</keyword>
<dbReference type="STRING" id="4155.A0A022RMV6"/>
<dbReference type="Proteomes" id="UP000030748">
    <property type="component" value="Unassembled WGS sequence"/>
</dbReference>
<name>A0A022RMV6_ERYGU</name>
<gene>
    <name evidence="3" type="ORF">MIMGU_mgv11b015258mg</name>
</gene>
<keyword evidence="2" id="KW-0808">Transferase</keyword>
<organism evidence="3 4">
    <name type="scientific">Erythranthe guttata</name>
    <name type="common">Yellow monkey flower</name>
    <name type="synonym">Mimulus guttatus</name>
    <dbReference type="NCBI Taxonomy" id="4155"/>
    <lineage>
        <taxon>Eukaryota</taxon>
        <taxon>Viridiplantae</taxon>
        <taxon>Streptophyta</taxon>
        <taxon>Embryophyta</taxon>
        <taxon>Tracheophyta</taxon>
        <taxon>Spermatophyta</taxon>
        <taxon>Magnoliopsida</taxon>
        <taxon>eudicotyledons</taxon>
        <taxon>Gunneridae</taxon>
        <taxon>Pentapetalae</taxon>
        <taxon>asterids</taxon>
        <taxon>lamiids</taxon>
        <taxon>Lamiales</taxon>
        <taxon>Phrymaceae</taxon>
        <taxon>Erythranthe</taxon>
    </lineage>
</organism>
<dbReference type="Gene3D" id="3.30.559.10">
    <property type="entry name" value="Chloramphenicol acetyltransferase-like domain"/>
    <property type="match status" value="1"/>
</dbReference>
<dbReference type="AlphaFoldDB" id="A0A022RMV6"/>
<sequence>MDCSAVGDYDNYCIDPKARTTSECLSKNPYHYALELLRKAKLEAMADPMIIERLSRFSFVGGYVVSNARHLGFEDVDFGWGKAVYGGVAKENIGFVPELLSVYMPYKNNKGDNGIVVSICLPENAMDVFTKELEMLVENMIIIQCLHEKAKDIFVKLPKEFSLFISKTCAC</sequence>
<comment type="similarity">
    <text evidence="1">Belongs to the plant acyltransferase family.</text>
</comment>
<dbReference type="PANTHER" id="PTHR31147">
    <property type="entry name" value="ACYL TRANSFERASE 4"/>
    <property type="match status" value="1"/>
</dbReference>
<evidence type="ECO:0000256" key="2">
    <source>
        <dbReference type="ARBA" id="ARBA00022679"/>
    </source>
</evidence>
<evidence type="ECO:0000313" key="4">
    <source>
        <dbReference type="Proteomes" id="UP000030748"/>
    </source>
</evidence>
<dbReference type="PANTHER" id="PTHR31147:SF66">
    <property type="entry name" value="OS05G0315700 PROTEIN"/>
    <property type="match status" value="1"/>
</dbReference>